<dbReference type="PANTHER" id="PTHR38846">
    <property type="entry name" value="C3H1-TYPE DOMAIN-CONTAINING PROTEIN"/>
    <property type="match status" value="1"/>
</dbReference>
<dbReference type="AlphaFoldDB" id="A0A0C2WUC0"/>
<keyword evidence="2" id="KW-1185">Reference proteome</keyword>
<evidence type="ECO:0000313" key="2">
    <source>
        <dbReference type="Proteomes" id="UP000054097"/>
    </source>
</evidence>
<dbReference type="PANTHER" id="PTHR38846:SF1">
    <property type="entry name" value="C3H1-TYPE DOMAIN-CONTAINING PROTEIN"/>
    <property type="match status" value="1"/>
</dbReference>
<dbReference type="HOGENOM" id="CLU_053382_2_2_1"/>
<reference evidence="2" key="2">
    <citation type="submission" date="2015-01" db="EMBL/GenBank/DDBJ databases">
        <title>Evolutionary Origins and Diversification of the Mycorrhizal Mutualists.</title>
        <authorList>
            <consortium name="DOE Joint Genome Institute"/>
            <consortium name="Mycorrhizal Genomics Consortium"/>
            <person name="Kohler A."/>
            <person name="Kuo A."/>
            <person name="Nagy L.G."/>
            <person name="Floudas D."/>
            <person name="Copeland A."/>
            <person name="Barry K.W."/>
            <person name="Cichocki N."/>
            <person name="Veneault-Fourrey C."/>
            <person name="LaButti K."/>
            <person name="Lindquist E.A."/>
            <person name="Lipzen A."/>
            <person name="Lundell T."/>
            <person name="Morin E."/>
            <person name="Murat C."/>
            <person name="Riley R."/>
            <person name="Ohm R."/>
            <person name="Sun H."/>
            <person name="Tunlid A."/>
            <person name="Henrissat B."/>
            <person name="Grigoriev I.V."/>
            <person name="Hibbett D.S."/>
            <person name="Martin F."/>
        </authorList>
    </citation>
    <scope>NUCLEOTIDE SEQUENCE [LARGE SCALE GENOMIC DNA]</scope>
    <source>
        <strain evidence="2">MAFF 305830</strain>
    </source>
</reference>
<gene>
    <name evidence="1" type="ORF">M408DRAFT_333717</name>
</gene>
<dbReference type="Proteomes" id="UP000054097">
    <property type="component" value="Unassembled WGS sequence"/>
</dbReference>
<evidence type="ECO:0000313" key="1">
    <source>
        <dbReference type="EMBL" id="KIM21007.1"/>
    </source>
</evidence>
<reference evidence="1 2" key="1">
    <citation type="submission" date="2014-04" db="EMBL/GenBank/DDBJ databases">
        <authorList>
            <consortium name="DOE Joint Genome Institute"/>
            <person name="Kuo A."/>
            <person name="Zuccaro A."/>
            <person name="Kohler A."/>
            <person name="Nagy L.G."/>
            <person name="Floudas D."/>
            <person name="Copeland A."/>
            <person name="Barry K.W."/>
            <person name="Cichocki N."/>
            <person name="Veneault-Fourrey C."/>
            <person name="LaButti K."/>
            <person name="Lindquist E.A."/>
            <person name="Lipzen A."/>
            <person name="Lundell T."/>
            <person name="Morin E."/>
            <person name="Murat C."/>
            <person name="Sun H."/>
            <person name="Tunlid A."/>
            <person name="Henrissat B."/>
            <person name="Grigoriev I.V."/>
            <person name="Hibbett D.S."/>
            <person name="Martin F."/>
            <person name="Nordberg H.P."/>
            <person name="Cantor M.N."/>
            <person name="Hua S.X."/>
        </authorList>
    </citation>
    <scope>NUCLEOTIDE SEQUENCE [LARGE SCALE GENOMIC DNA]</scope>
    <source>
        <strain evidence="1 2">MAFF 305830</strain>
    </source>
</reference>
<dbReference type="STRING" id="933852.A0A0C2WUC0"/>
<dbReference type="OrthoDB" id="6105938at2759"/>
<protein>
    <submittedName>
        <fullName evidence="1">Uncharacterized protein</fullName>
    </submittedName>
</protein>
<name>A0A0C2WUC0_SERVB</name>
<dbReference type="EMBL" id="KN824397">
    <property type="protein sequence ID" value="KIM21007.1"/>
    <property type="molecule type" value="Genomic_DNA"/>
</dbReference>
<accession>A0A0C2WUC0</accession>
<proteinExistence type="predicted"/>
<organism evidence="1 2">
    <name type="scientific">Serendipita vermifera MAFF 305830</name>
    <dbReference type="NCBI Taxonomy" id="933852"/>
    <lineage>
        <taxon>Eukaryota</taxon>
        <taxon>Fungi</taxon>
        <taxon>Dikarya</taxon>
        <taxon>Basidiomycota</taxon>
        <taxon>Agaricomycotina</taxon>
        <taxon>Agaricomycetes</taxon>
        <taxon>Sebacinales</taxon>
        <taxon>Serendipitaceae</taxon>
        <taxon>Serendipita</taxon>
    </lineage>
</organism>
<sequence length="151" mass="17354">MASYWSLFPDFDHDETAPIQEEFVRLSQQQNWDGKDKMKASARQKEWGKCFRAEFSQHYGQDASSLSGWQSLCSEVGLDPIPQSVEACKMALKGKVWVNIVDLVDCRRTGTKVKCHETRGHLRHYTKFNKKIFPKVEAKKNGFLTALLITL</sequence>